<dbReference type="Proteomes" id="UP001172681">
    <property type="component" value="Unassembled WGS sequence"/>
</dbReference>
<evidence type="ECO:0000256" key="2">
    <source>
        <dbReference type="ARBA" id="ARBA00010992"/>
    </source>
</evidence>
<dbReference type="PRINTS" id="PR00171">
    <property type="entry name" value="SUGRTRNSPORT"/>
</dbReference>
<feature type="transmembrane region" description="Helical" evidence="8">
    <location>
        <begin position="355"/>
        <end position="376"/>
    </location>
</feature>
<feature type="transmembrane region" description="Helical" evidence="8">
    <location>
        <begin position="166"/>
        <end position="184"/>
    </location>
</feature>
<evidence type="ECO:0000313" key="11">
    <source>
        <dbReference type="Proteomes" id="UP001172681"/>
    </source>
</evidence>
<evidence type="ECO:0000256" key="4">
    <source>
        <dbReference type="ARBA" id="ARBA00022692"/>
    </source>
</evidence>
<dbReference type="Gene3D" id="1.20.1250.20">
    <property type="entry name" value="MFS general substrate transporter like domains"/>
    <property type="match status" value="1"/>
</dbReference>
<accession>A0AA38Y083</accession>
<feature type="transmembrane region" description="Helical" evidence="8">
    <location>
        <begin position="288"/>
        <end position="306"/>
    </location>
</feature>
<feature type="transmembrane region" description="Helical" evidence="8">
    <location>
        <begin position="196"/>
        <end position="219"/>
    </location>
</feature>
<dbReference type="InterPro" id="IPR036259">
    <property type="entry name" value="MFS_trans_sf"/>
</dbReference>
<proteinExistence type="inferred from homology"/>
<evidence type="ECO:0000256" key="6">
    <source>
        <dbReference type="ARBA" id="ARBA00023136"/>
    </source>
</evidence>
<evidence type="ECO:0000256" key="8">
    <source>
        <dbReference type="SAM" id="Phobius"/>
    </source>
</evidence>
<dbReference type="SUPFAM" id="SSF103473">
    <property type="entry name" value="MFS general substrate transporter"/>
    <property type="match status" value="1"/>
</dbReference>
<dbReference type="InterPro" id="IPR005828">
    <property type="entry name" value="MFS_sugar_transport-like"/>
</dbReference>
<reference evidence="10" key="1">
    <citation type="submission" date="2022-10" db="EMBL/GenBank/DDBJ databases">
        <title>Culturing micro-colonial fungi from biological soil crusts in the Mojave desert and describing Neophaeococcomyces mojavensis, and introducing the new genera and species Taxawa tesnikishii.</title>
        <authorList>
            <person name="Kurbessoian T."/>
            <person name="Stajich J.E."/>
        </authorList>
    </citation>
    <scope>NUCLEOTIDE SEQUENCE</scope>
    <source>
        <strain evidence="10">TK_35</strain>
    </source>
</reference>
<keyword evidence="6 8" id="KW-0472">Membrane</keyword>
<feature type="transmembrane region" description="Helical" evidence="8">
    <location>
        <begin position="137"/>
        <end position="154"/>
    </location>
</feature>
<evidence type="ECO:0000256" key="1">
    <source>
        <dbReference type="ARBA" id="ARBA00004141"/>
    </source>
</evidence>
<dbReference type="GO" id="GO:0016020">
    <property type="term" value="C:membrane"/>
    <property type="evidence" value="ECO:0007669"/>
    <property type="project" value="UniProtKB-SubCell"/>
</dbReference>
<feature type="transmembrane region" description="Helical" evidence="8">
    <location>
        <begin position="451"/>
        <end position="472"/>
    </location>
</feature>
<gene>
    <name evidence="10" type="ORF">H2204_008803</name>
</gene>
<dbReference type="InterPro" id="IPR003663">
    <property type="entry name" value="Sugar/inositol_transpt"/>
</dbReference>
<dbReference type="PANTHER" id="PTHR48022">
    <property type="entry name" value="PLASTIDIC GLUCOSE TRANSPORTER 4"/>
    <property type="match status" value="1"/>
</dbReference>
<dbReference type="Pfam" id="PF00083">
    <property type="entry name" value="Sugar_tr"/>
    <property type="match status" value="1"/>
</dbReference>
<evidence type="ECO:0000259" key="9">
    <source>
        <dbReference type="PROSITE" id="PS50850"/>
    </source>
</evidence>
<name>A0AA38Y083_9EURO</name>
<feature type="transmembrane region" description="Helical" evidence="8">
    <location>
        <begin position="421"/>
        <end position="439"/>
    </location>
</feature>
<dbReference type="AlphaFoldDB" id="A0AA38Y083"/>
<evidence type="ECO:0000256" key="3">
    <source>
        <dbReference type="ARBA" id="ARBA00022448"/>
    </source>
</evidence>
<feature type="domain" description="Major facilitator superfamily (MFS) profile" evidence="9">
    <location>
        <begin position="12"/>
        <end position="476"/>
    </location>
</feature>
<dbReference type="PANTHER" id="PTHR48022:SF11">
    <property type="entry name" value="MONOSACCHARIDE TRANSPORTER (HXT8), PUTATIVE (AFU_ORTHOLOGUE AFUA_2G08120)-RELATED"/>
    <property type="match status" value="1"/>
</dbReference>
<organism evidence="10 11">
    <name type="scientific">Knufia peltigerae</name>
    <dbReference type="NCBI Taxonomy" id="1002370"/>
    <lineage>
        <taxon>Eukaryota</taxon>
        <taxon>Fungi</taxon>
        <taxon>Dikarya</taxon>
        <taxon>Ascomycota</taxon>
        <taxon>Pezizomycotina</taxon>
        <taxon>Eurotiomycetes</taxon>
        <taxon>Chaetothyriomycetidae</taxon>
        <taxon>Chaetothyriales</taxon>
        <taxon>Trichomeriaceae</taxon>
        <taxon>Knufia</taxon>
    </lineage>
</organism>
<keyword evidence="4 8" id="KW-0812">Transmembrane</keyword>
<comment type="similarity">
    <text evidence="2 7">Belongs to the major facilitator superfamily. Sugar transporter (TC 2.A.1.1) family.</text>
</comment>
<evidence type="ECO:0000256" key="7">
    <source>
        <dbReference type="RuleBase" id="RU003346"/>
    </source>
</evidence>
<evidence type="ECO:0000313" key="10">
    <source>
        <dbReference type="EMBL" id="KAJ9629999.1"/>
    </source>
</evidence>
<dbReference type="FunFam" id="1.20.1250.20:FF:000134">
    <property type="entry name" value="MFS sugar transporter protein"/>
    <property type="match status" value="1"/>
</dbReference>
<comment type="subcellular location">
    <subcellularLocation>
        <location evidence="1">Membrane</location>
        <topology evidence="1">Multi-pass membrane protein</topology>
    </subcellularLocation>
</comment>
<keyword evidence="5 8" id="KW-1133">Transmembrane helix</keyword>
<keyword evidence="3 7" id="KW-0813">Transport</keyword>
<sequence length="539" mass="58702">MKGKVTSFNFILVFFVSLGSFLYGFNSSIMGTVFGLPYFYSYFNLDTTGPRASFTNNILGGKDNVLPSTVNGLIELSVSACNGLYSAGGIFGCICLPWLANSLGRKVTIQITCAVCVVAATLQCAAVQIAMLLVGRFFGGFGAAMMNCIVPLYMSEVSPPAQRGRLVGQHGFLLVMGYALAGWTGLGCYFETNPQVQWRLCLGLQLVAPLILALGSPWIPESPRFLLKQDRAAEALDLLRRLHESPNDPNYLMAREECAQIQNQLRADALMPKGFLATLRVPSYRNRFLLGIFVQFLAQSTGVLVVNNYQVILLNGLGVTGFMPLLLYAVYASWAAVLNCVSAFIVDRAGRVRMLCIGLTGCSLMMTVYTALVASFSGTSNKAGQACAVLFLYLFVTFYASCIDAVSYVYCSEIFPTELRAGGMSASVATLFATTLLYTQPAPTAFANIGWKYYLIFILVPILGVPILYYIAPETKGLSLEEVAACFGDEVAMDLTHMSKEERELVDQELLNGHISATDIPRANDKHMAMAKDEQREVA</sequence>
<dbReference type="InterPro" id="IPR020846">
    <property type="entry name" value="MFS_dom"/>
</dbReference>
<comment type="caution">
    <text evidence="10">The sequence shown here is derived from an EMBL/GenBank/DDBJ whole genome shotgun (WGS) entry which is preliminary data.</text>
</comment>
<feature type="transmembrane region" description="Helical" evidence="8">
    <location>
        <begin position="388"/>
        <end position="409"/>
    </location>
</feature>
<feature type="transmembrane region" description="Helical" evidence="8">
    <location>
        <begin position="76"/>
        <end position="99"/>
    </location>
</feature>
<protein>
    <recommendedName>
        <fullName evidence="9">Major facilitator superfamily (MFS) profile domain-containing protein</fullName>
    </recommendedName>
</protein>
<dbReference type="GO" id="GO:0005351">
    <property type="term" value="F:carbohydrate:proton symporter activity"/>
    <property type="evidence" value="ECO:0007669"/>
    <property type="project" value="TreeGrafter"/>
</dbReference>
<feature type="transmembrane region" description="Helical" evidence="8">
    <location>
        <begin position="12"/>
        <end position="40"/>
    </location>
</feature>
<dbReference type="NCBIfam" id="TIGR00879">
    <property type="entry name" value="SP"/>
    <property type="match status" value="1"/>
</dbReference>
<keyword evidence="11" id="KW-1185">Reference proteome</keyword>
<dbReference type="EMBL" id="JAPDRN010000066">
    <property type="protein sequence ID" value="KAJ9629999.1"/>
    <property type="molecule type" value="Genomic_DNA"/>
</dbReference>
<dbReference type="PROSITE" id="PS50850">
    <property type="entry name" value="MFS"/>
    <property type="match status" value="1"/>
</dbReference>
<evidence type="ECO:0000256" key="5">
    <source>
        <dbReference type="ARBA" id="ARBA00022989"/>
    </source>
</evidence>
<dbReference type="InterPro" id="IPR050360">
    <property type="entry name" value="MFS_Sugar_Transporters"/>
</dbReference>